<gene>
    <name evidence="1" type="ORF">CHU92_07625</name>
</gene>
<organism evidence="1 2">
    <name type="scientific">Flavobacterium cyanobacteriorum</name>
    <dbReference type="NCBI Taxonomy" id="2022802"/>
    <lineage>
        <taxon>Bacteria</taxon>
        <taxon>Pseudomonadati</taxon>
        <taxon>Bacteroidota</taxon>
        <taxon>Flavobacteriia</taxon>
        <taxon>Flavobacteriales</taxon>
        <taxon>Flavobacteriaceae</taxon>
        <taxon>Flavobacterium</taxon>
    </lineage>
</organism>
<dbReference type="EMBL" id="NOXV01000250">
    <property type="protein sequence ID" value="OYQ37758.1"/>
    <property type="molecule type" value="Genomic_DNA"/>
</dbReference>
<dbReference type="NCBIfam" id="NF041366">
    <property type="entry name" value="GntA_guanitoxin"/>
    <property type="match status" value="1"/>
</dbReference>
<dbReference type="Pfam" id="PF08892">
    <property type="entry name" value="YqcI_YcgG"/>
    <property type="match status" value="1"/>
</dbReference>
<dbReference type="OrthoDB" id="283514at2"/>
<name>A0A255Z8G2_9FLAO</name>
<keyword evidence="2" id="KW-1185">Reference proteome</keyword>
<dbReference type="InterPro" id="IPR014988">
    <property type="entry name" value="Uncharacterised_YqcI/YcgG"/>
</dbReference>
<evidence type="ECO:0008006" key="3">
    <source>
        <dbReference type="Google" id="ProtNLM"/>
    </source>
</evidence>
<reference evidence="1 2" key="1">
    <citation type="submission" date="2017-07" db="EMBL/GenBank/DDBJ databases">
        <title>Flavobacterium cyanobacteriorum sp. nov., isolated from cyanobacterial aggregates in a eutrophic lake.</title>
        <authorList>
            <person name="Cai H."/>
        </authorList>
    </citation>
    <scope>NUCLEOTIDE SEQUENCE [LARGE SCALE GENOMIC DNA]</scope>
    <source>
        <strain evidence="1 2">TH021</strain>
    </source>
</reference>
<dbReference type="PANTHER" id="PTHR40045">
    <property type="entry name" value="YCGG FAMILY PROTEIN"/>
    <property type="match status" value="1"/>
</dbReference>
<comment type="caution">
    <text evidence="1">The sequence shown here is derived from an EMBL/GenBank/DDBJ whole genome shotgun (WGS) entry which is preliminary data.</text>
</comment>
<dbReference type="Proteomes" id="UP000216605">
    <property type="component" value="Unassembled WGS sequence"/>
</dbReference>
<sequence>MVNAEELIKEWQAYIENSAFPCVAAKAAMARGQVKVMAAGHMACPKDDRAILDFIYSFVNDYRSAGTMFHSAAILFSEPEVFSEEMYARFFWSRLQALSDLDAEHYEYDHRVDADTDSSQFSFSLKGEAFFVIGMHPAASRPARRFKYPAVVFNPHAQFEQLRDAGQYEKMKNIVRKKDTELAGNVNPMLTDFGEKSEVYQYTGQKLGNSWKCPLHLKHAGTERNKSA</sequence>
<dbReference type="AlphaFoldDB" id="A0A255Z8G2"/>
<protein>
    <recommendedName>
        <fullName evidence="3">YqcI/YcgG family protein</fullName>
    </recommendedName>
</protein>
<evidence type="ECO:0000313" key="1">
    <source>
        <dbReference type="EMBL" id="OYQ37758.1"/>
    </source>
</evidence>
<accession>A0A255Z8G2</accession>
<proteinExistence type="predicted"/>
<dbReference type="RefSeq" id="WP_094414234.1">
    <property type="nucleotide sequence ID" value="NZ_NOXV01000250.1"/>
</dbReference>
<evidence type="ECO:0000313" key="2">
    <source>
        <dbReference type="Proteomes" id="UP000216605"/>
    </source>
</evidence>
<dbReference type="PANTHER" id="PTHR40045:SF1">
    <property type="entry name" value="YQCI_YCGG FAMILY PROTEIN"/>
    <property type="match status" value="1"/>
</dbReference>